<proteinExistence type="predicted"/>
<accession>A0A2G6Q5D4</accession>
<dbReference type="EMBL" id="NWUW01000054">
    <property type="protein sequence ID" value="PIE91955.1"/>
    <property type="molecule type" value="Genomic_DNA"/>
</dbReference>
<keyword evidence="2" id="KW-1185">Reference proteome</keyword>
<reference evidence="1 2" key="1">
    <citation type="submission" date="2017-09" db="EMBL/GenBank/DDBJ databases">
        <title>Biocontrol bacteria screening and application from spent mushroom substrate.</title>
        <authorList>
            <person name="Sun X."/>
        </authorList>
    </citation>
    <scope>NUCLEOTIDE SEQUENCE [LARGE SCALE GENOMIC DNA]</scope>
    <source>
        <strain evidence="1 2">100374</strain>
    </source>
</reference>
<name>A0A2G6Q5D4_9BACI</name>
<dbReference type="Proteomes" id="UP000228484">
    <property type="component" value="Unassembled WGS sequence"/>
</dbReference>
<gene>
    <name evidence="1" type="ORF">CO726_29230</name>
</gene>
<comment type="caution">
    <text evidence="1">The sequence shown here is derived from an EMBL/GenBank/DDBJ whole genome shotgun (WGS) entry which is preliminary data.</text>
</comment>
<organism evidence="1 2">
    <name type="scientific">Bacillus fungorum</name>
    <dbReference type="NCBI Taxonomy" id="2039284"/>
    <lineage>
        <taxon>Bacteria</taxon>
        <taxon>Bacillati</taxon>
        <taxon>Bacillota</taxon>
        <taxon>Bacilli</taxon>
        <taxon>Bacillales</taxon>
        <taxon>Bacillaceae</taxon>
        <taxon>Bacillus</taxon>
    </lineage>
</organism>
<dbReference type="RefSeq" id="WP_099686631.1">
    <property type="nucleotide sequence ID" value="NZ_NWUW01000054.1"/>
</dbReference>
<protein>
    <submittedName>
        <fullName evidence="1">Uncharacterized protein</fullName>
    </submittedName>
</protein>
<evidence type="ECO:0000313" key="2">
    <source>
        <dbReference type="Proteomes" id="UP000228484"/>
    </source>
</evidence>
<evidence type="ECO:0000313" key="1">
    <source>
        <dbReference type="EMBL" id="PIE91955.1"/>
    </source>
</evidence>
<dbReference type="AlphaFoldDB" id="A0A2G6Q5D4"/>
<sequence>MIDDISKVKNNTERLRCFLAENFFELETEGGSGSNLSFPNFDLFARDYLLFAEHEILQLKNNLTNIEHVHLINCVSHLRRAIDCQLDICLDVLKIKVFKKKNLSLEAKLKFFEEAGVFSSFSLSRFNRIRNKMEHGYQLPKIEDIETYFDLVSAFISVLESMLSFISHLSEVNFILNKDNSNTNVYFSIWYSFDDIPSISYQISESEKLPNMQDYADLNLYFEEMKKRLNDEDEDNDSIEVTVTVKERDDFPYFLKVLLLLGRKDSFVSDKYIFNELTK</sequence>